<evidence type="ECO:0000313" key="2">
    <source>
        <dbReference type="EMBL" id="KIO09652.1"/>
    </source>
</evidence>
<proteinExistence type="predicted"/>
<name>A0A0C3KJ97_PISTI</name>
<evidence type="ECO:0000256" key="1">
    <source>
        <dbReference type="SAM" id="MobiDB-lite"/>
    </source>
</evidence>
<feature type="compositionally biased region" description="Polar residues" evidence="1">
    <location>
        <begin position="1"/>
        <end position="12"/>
    </location>
</feature>
<dbReference type="HOGENOM" id="CLU_2321287_0_0_1"/>
<keyword evidence="3" id="KW-1185">Reference proteome</keyword>
<protein>
    <submittedName>
        <fullName evidence="2">Uncharacterized protein</fullName>
    </submittedName>
</protein>
<reference evidence="3" key="2">
    <citation type="submission" date="2015-01" db="EMBL/GenBank/DDBJ databases">
        <title>Evolutionary Origins and Diversification of the Mycorrhizal Mutualists.</title>
        <authorList>
            <consortium name="DOE Joint Genome Institute"/>
            <consortium name="Mycorrhizal Genomics Consortium"/>
            <person name="Kohler A."/>
            <person name="Kuo A."/>
            <person name="Nagy L.G."/>
            <person name="Floudas D."/>
            <person name="Copeland A."/>
            <person name="Barry K.W."/>
            <person name="Cichocki N."/>
            <person name="Veneault-Fourrey C."/>
            <person name="LaButti K."/>
            <person name="Lindquist E.A."/>
            <person name="Lipzen A."/>
            <person name="Lundell T."/>
            <person name="Morin E."/>
            <person name="Murat C."/>
            <person name="Riley R."/>
            <person name="Ohm R."/>
            <person name="Sun H."/>
            <person name="Tunlid A."/>
            <person name="Henrissat B."/>
            <person name="Grigoriev I.V."/>
            <person name="Hibbett D.S."/>
            <person name="Martin F."/>
        </authorList>
    </citation>
    <scope>NUCLEOTIDE SEQUENCE [LARGE SCALE GENOMIC DNA]</scope>
    <source>
        <strain evidence="3">Marx 270</strain>
    </source>
</reference>
<organism evidence="2 3">
    <name type="scientific">Pisolithus tinctorius Marx 270</name>
    <dbReference type="NCBI Taxonomy" id="870435"/>
    <lineage>
        <taxon>Eukaryota</taxon>
        <taxon>Fungi</taxon>
        <taxon>Dikarya</taxon>
        <taxon>Basidiomycota</taxon>
        <taxon>Agaricomycotina</taxon>
        <taxon>Agaricomycetes</taxon>
        <taxon>Agaricomycetidae</taxon>
        <taxon>Boletales</taxon>
        <taxon>Sclerodermatineae</taxon>
        <taxon>Pisolithaceae</taxon>
        <taxon>Pisolithus</taxon>
    </lineage>
</organism>
<reference evidence="2 3" key="1">
    <citation type="submission" date="2014-04" db="EMBL/GenBank/DDBJ databases">
        <authorList>
            <consortium name="DOE Joint Genome Institute"/>
            <person name="Kuo A."/>
            <person name="Kohler A."/>
            <person name="Costa M.D."/>
            <person name="Nagy L.G."/>
            <person name="Floudas D."/>
            <person name="Copeland A."/>
            <person name="Barry K.W."/>
            <person name="Cichocki N."/>
            <person name="Veneault-Fourrey C."/>
            <person name="LaButti K."/>
            <person name="Lindquist E.A."/>
            <person name="Lipzen A."/>
            <person name="Lundell T."/>
            <person name="Morin E."/>
            <person name="Murat C."/>
            <person name="Sun H."/>
            <person name="Tunlid A."/>
            <person name="Henrissat B."/>
            <person name="Grigoriev I.V."/>
            <person name="Hibbett D.S."/>
            <person name="Martin F."/>
            <person name="Nordberg H.P."/>
            <person name="Cantor M.N."/>
            <person name="Hua S.X."/>
        </authorList>
    </citation>
    <scope>NUCLEOTIDE SEQUENCE [LARGE SCALE GENOMIC DNA]</scope>
    <source>
        <strain evidence="2 3">Marx 270</strain>
    </source>
</reference>
<dbReference type="InParanoid" id="A0A0C3KJ97"/>
<accession>A0A0C3KJ97</accession>
<gene>
    <name evidence="2" type="ORF">M404DRAFT_279701</name>
</gene>
<dbReference type="AlphaFoldDB" id="A0A0C3KJ97"/>
<dbReference type="EMBL" id="KN831954">
    <property type="protein sequence ID" value="KIO09652.1"/>
    <property type="molecule type" value="Genomic_DNA"/>
</dbReference>
<feature type="region of interest" description="Disordered" evidence="1">
    <location>
        <begin position="1"/>
        <end position="21"/>
    </location>
</feature>
<sequence length="99" mass="11004">MNEWSQVKWNGNETRKGTARGPENYCCKSAEESSLTRDPFLSSPALIHPTYKKGKRVNCLVSCSVESNGEQDTGFHILLRSSAMNADVCMLTLCALLLY</sequence>
<evidence type="ECO:0000313" key="3">
    <source>
        <dbReference type="Proteomes" id="UP000054217"/>
    </source>
</evidence>
<dbReference type="Proteomes" id="UP000054217">
    <property type="component" value="Unassembled WGS sequence"/>
</dbReference>